<comment type="caution">
    <text evidence="1">The sequence shown here is derived from an EMBL/GenBank/DDBJ whole genome shotgun (WGS) entry which is preliminary data.</text>
</comment>
<dbReference type="AlphaFoldDB" id="A0A0G0LVV4"/>
<evidence type="ECO:0000313" key="1">
    <source>
        <dbReference type="EMBL" id="KKQ95157.1"/>
    </source>
</evidence>
<accession>A0A0G0LVV4</accession>
<gene>
    <name evidence="1" type="ORF">UT18_C0003G0016</name>
</gene>
<sequence length="279" mass="31195">MTTSTDIQHKTKKRREEILATRAEPPKRIIITTPEICWDAVQKAYKKDRLHPYTYSSPAIHESFLGLAGKTIKKTMIRNLGIALHADSIETVEIVLPGKGLAFTPGRDVYKDLEDLKKLIAGFVIDKDIEVIGRIDEVEIDYSSFGVILRQCVDFRFAWFNISRLLEKNEMPFVLGSPGNIGIFAGRFNKTIENYATLQLIEACKETGAKTCIVINHGNGCGGYIHNRLDSADGILDIATAKDYIHEILENNDVAGIDVISKYQTLDGYYAITLAKDIN</sequence>
<dbReference type="Proteomes" id="UP000034207">
    <property type="component" value="Unassembled WGS sequence"/>
</dbReference>
<protein>
    <submittedName>
        <fullName evidence="1">Uncharacterized protein</fullName>
    </submittedName>
</protein>
<proteinExistence type="predicted"/>
<evidence type="ECO:0000313" key="2">
    <source>
        <dbReference type="Proteomes" id="UP000034207"/>
    </source>
</evidence>
<reference evidence="1" key="1">
    <citation type="journal article" date="2015" name="Nature">
        <title>rRNA introns, odd ribosomes, and small enigmatic genomes across a large radiation of phyla.</title>
        <authorList>
            <person name="Brown C.T."/>
            <person name="Hug L.A."/>
            <person name="Thomas B.C."/>
            <person name="Sharon I."/>
            <person name="Castelle C.J."/>
            <person name="Singh A."/>
            <person name="Wilkins M.J."/>
            <person name="Williams K.H."/>
            <person name="Banfield J.F."/>
        </authorList>
    </citation>
    <scope>NUCLEOTIDE SEQUENCE [LARGE SCALE GENOMIC DNA]</scope>
</reference>
<name>A0A0G0LVV4_UNCC2</name>
<dbReference type="EMBL" id="LBVV01000003">
    <property type="protein sequence ID" value="KKQ95157.1"/>
    <property type="molecule type" value="Genomic_DNA"/>
</dbReference>
<organism evidence="1 2">
    <name type="scientific">candidate division CPR2 bacterium GW2011_GWC2_39_10</name>
    <dbReference type="NCBI Taxonomy" id="1618345"/>
    <lineage>
        <taxon>Bacteria</taxon>
        <taxon>Bacteria division CPR2</taxon>
    </lineage>
</organism>
<dbReference type="STRING" id="1618345.UT18_C0003G0016"/>